<keyword evidence="3" id="KW-1185">Reference proteome</keyword>
<dbReference type="KEGG" id="acht:bsdcttw_15750"/>
<evidence type="ECO:0000313" key="2">
    <source>
        <dbReference type="EMBL" id="BCJ98534.1"/>
    </source>
</evidence>
<reference evidence="2 3" key="2">
    <citation type="submission" date="2020-08" db="EMBL/GenBank/DDBJ databases">
        <authorList>
            <person name="Ueki A."/>
            <person name="Tonouchi A."/>
        </authorList>
    </citation>
    <scope>NUCLEOTIDE SEQUENCE [LARGE SCALE GENOMIC DNA]</scope>
    <source>
        <strain evidence="2 3">CTTW</strain>
    </source>
</reference>
<keyword evidence="2" id="KW-0808">Transferase</keyword>
<name>A0A7I8DMI5_9FIRM</name>
<dbReference type="AlphaFoldDB" id="A0A7I8DMI5"/>
<protein>
    <submittedName>
        <fullName evidence="2">N-acetyltransferase GCN5</fullName>
    </submittedName>
</protein>
<evidence type="ECO:0000313" key="3">
    <source>
        <dbReference type="Proteomes" id="UP000515703"/>
    </source>
</evidence>
<dbReference type="SUPFAM" id="SSF55729">
    <property type="entry name" value="Acyl-CoA N-acyltransferases (Nat)"/>
    <property type="match status" value="1"/>
</dbReference>
<dbReference type="GO" id="GO:0016747">
    <property type="term" value="F:acyltransferase activity, transferring groups other than amino-acyl groups"/>
    <property type="evidence" value="ECO:0007669"/>
    <property type="project" value="InterPro"/>
</dbReference>
<dbReference type="InterPro" id="IPR000182">
    <property type="entry name" value="GNAT_dom"/>
</dbReference>
<dbReference type="Proteomes" id="UP000515703">
    <property type="component" value="Chromosome"/>
</dbReference>
<reference evidence="2 3" key="1">
    <citation type="submission" date="2020-08" db="EMBL/GenBank/DDBJ databases">
        <title>Draft genome sequencing of an Anaerocolumna strain isolated from anoxic soil subjected to BSD treatment.</title>
        <authorList>
            <person name="Uek A."/>
            <person name="Tonouchi A."/>
        </authorList>
    </citation>
    <scope>NUCLEOTIDE SEQUENCE [LARGE SCALE GENOMIC DNA]</scope>
    <source>
        <strain evidence="2 3">CTTW</strain>
    </source>
</reference>
<dbReference type="InterPro" id="IPR016181">
    <property type="entry name" value="Acyl_CoA_acyltransferase"/>
</dbReference>
<dbReference type="Pfam" id="PF13302">
    <property type="entry name" value="Acetyltransf_3"/>
    <property type="match status" value="1"/>
</dbReference>
<dbReference type="EMBL" id="AP023368">
    <property type="protein sequence ID" value="BCJ98534.1"/>
    <property type="molecule type" value="Genomic_DNA"/>
</dbReference>
<accession>A0A7I8DMI5</accession>
<dbReference type="PROSITE" id="PS51186">
    <property type="entry name" value="GNAT"/>
    <property type="match status" value="1"/>
</dbReference>
<dbReference type="InterPro" id="IPR051531">
    <property type="entry name" value="N-acetyltransferase"/>
</dbReference>
<evidence type="ECO:0000259" key="1">
    <source>
        <dbReference type="PROSITE" id="PS51186"/>
    </source>
</evidence>
<organism evidence="2 3">
    <name type="scientific">Anaerocolumna chitinilytica</name>
    <dbReference type="NCBI Taxonomy" id="1727145"/>
    <lineage>
        <taxon>Bacteria</taxon>
        <taxon>Bacillati</taxon>
        <taxon>Bacillota</taxon>
        <taxon>Clostridia</taxon>
        <taxon>Lachnospirales</taxon>
        <taxon>Lachnospiraceae</taxon>
        <taxon>Anaerocolumna</taxon>
    </lineage>
</organism>
<dbReference type="PANTHER" id="PTHR43792:SF1">
    <property type="entry name" value="N-ACETYLTRANSFERASE DOMAIN-CONTAINING PROTEIN"/>
    <property type="match status" value="1"/>
</dbReference>
<gene>
    <name evidence="2" type="ORF">bsdcttw_15750</name>
</gene>
<dbReference type="Gene3D" id="3.40.630.30">
    <property type="match status" value="1"/>
</dbReference>
<proteinExistence type="predicted"/>
<dbReference type="RefSeq" id="WP_185258855.1">
    <property type="nucleotide sequence ID" value="NZ_AP023368.1"/>
</dbReference>
<sequence>MIKFETQRLILRNFISSDIDDFYEYMRLESTAKYEDFEPQTYKECTSAIERRITLDNVMAVILKDSGKMIGDINFSQEGEKGTYEIGYDFNEKFWNNGYATEACIAVLNHIFSEVGGRRVYAQCNDDNYSSIKLLERLGMRQEGHFIEDVTFKNDSTGNPIYVNSYLYAILKREWNLNEQNQ</sequence>
<feature type="domain" description="N-acetyltransferase" evidence="1">
    <location>
        <begin position="9"/>
        <end position="173"/>
    </location>
</feature>
<dbReference type="PANTHER" id="PTHR43792">
    <property type="entry name" value="GNAT FAMILY, PUTATIVE (AFU_ORTHOLOGUE AFUA_3G00765)-RELATED-RELATED"/>
    <property type="match status" value="1"/>
</dbReference>